<dbReference type="InterPro" id="IPR002654">
    <property type="entry name" value="Glyco_trans_25"/>
</dbReference>
<dbReference type="CDD" id="cd06532">
    <property type="entry name" value="Glyco_transf_25"/>
    <property type="match status" value="1"/>
</dbReference>
<sequence length="254" mass="29074">MKVVTYLINLDGSQERLERATQQLNQVNWPFERFSAVDGRGKELTEFANYDDQGANDVLGRKLMNSELGCYLSHYGCAEKFLSTDADYLVVLEDDMKINQDFKNKLDGVIEYLDQHKELDWYLINIATKKKKLAKDITNIEGMSVWHAFYFPIRGLGLVWSRQGAEAFMQAGRKMTMPVDIFFQTWLSKNGKGLGVWPALVKPAGLDSDILGTVASQGISRKEKEGRSFSHGLKKQKRMWRDKFYAMKHLVASK</sequence>
<dbReference type="RefSeq" id="WP_087014642.1">
    <property type="nucleotide sequence ID" value="NZ_FUUY01000015.1"/>
</dbReference>
<dbReference type="Pfam" id="PF01755">
    <property type="entry name" value="Glyco_transf_25"/>
    <property type="match status" value="1"/>
</dbReference>
<evidence type="ECO:0000313" key="2">
    <source>
        <dbReference type="EMBL" id="SJX23521.1"/>
    </source>
</evidence>
<evidence type="ECO:0000313" key="3">
    <source>
        <dbReference type="Proteomes" id="UP000196240"/>
    </source>
</evidence>
<proteinExistence type="predicted"/>
<dbReference type="GO" id="GO:0016740">
    <property type="term" value="F:transferase activity"/>
    <property type="evidence" value="ECO:0007669"/>
    <property type="project" value="UniProtKB-KW"/>
</dbReference>
<gene>
    <name evidence="2" type="ORF">ACNJC6_03191</name>
</gene>
<dbReference type="Proteomes" id="UP000196240">
    <property type="component" value="Unassembled WGS sequence"/>
</dbReference>
<evidence type="ECO:0000259" key="1">
    <source>
        <dbReference type="Pfam" id="PF01755"/>
    </source>
</evidence>
<organism evidence="2 3">
    <name type="scientific">Acinetobacter johnsonii</name>
    <dbReference type="NCBI Taxonomy" id="40214"/>
    <lineage>
        <taxon>Bacteria</taxon>
        <taxon>Pseudomonadati</taxon>
        <taxon>Pseudomonadota</taxon>
        <taxon>Gammaproteobacteria</taxon>
        <taxon>Moraxellales</taxon>
        <taxon>Moraxellaceae</taxon>
        <taxon>Acinetobacter</taxon>
    </lineage>
</organism>
<reference evidence="2 3" key="1">
    <citation type="submission" date="2017-02" db="EMBL/GenBank/DDBJ databases">
        <authorList>
            <person name="Peterson S.W."/>
        </authorList>
    </citation>
    <scope>NUCLEOTIDE SEQUENCE [LARGE SCALE GENOMIC DNA]</scope>
    <source>
        <strain evidence="2">C6</strain>
    </source>
</reference>
<accession>A0A1R7QH50</accession>
<protein>
    <submittedName>
        <fullName evidence="2">Glycosyltransferase family 25 (LPS biosynthesis protein)</fullName>
    </submittedName>
</protein>
<dbReference type="EMBL" id="FUUY01000015">
    <property type="protein sequence ID" value="SJX23521.1"/>
    <property type="molecule type" value="Genomic_DNA"/>
</dbReference>
<name>A0A1R7QH50_ACIJO</name>
<keyword evidence="2" id="KW-0808">Transferase</keyword>
<dbReference type="AlphaFoldDB" id="A0A1R7QH50"/>
<feature type="domain" description="Glycosyl transferase family 25" evidence="1">
    <location>
        <begin position="5"/>
        <end position="182"/>
    </location>
</feature>